<feature type="region of interest" description="Disordered" evidence="1">
    <location>
        <begin position="1"/>
        <end position="23"/>
    </location>
</feature>
<organism evidence="2">
    <name type="scientific">uncultured Thermomicrobiales bacterium</name>
    <dbReference type="NCBI Taxonomy" id="1645740"/>
    <lineage>
        <taxon>Bacteria</taxon>
        <taxon>Pseudomonadati</taxon>
        <taxon>Thermomicrobiota</taxon>
        <taxon>Thermomicrobia</taxon>
        <taxon>Thermomicrobiales</taxon>
        <taxon>environmental samples</taxon>
    </lineage>
</organism>
<accession>A0A6J4UUX7</accession>
<evidence type="ECO:0000256" key="1">
    <source>
        <dbReference type="SAM" id="MobiDB-lite"/>
    </source>
</evidence>
<name>A0A6J4UUX7_9BACT</name>
<gene>
    <name evidence="2" type="ORF">AVDCRST_MAG19-1437</name>
</gene>
<evidence type="ECO:0000313" key="2">
    <source>
        <dbReference type="EMBL" id="CAA9558941.1"/>
    </source>
</evidence>
<dbReference type="EMBL" id="CADCWL010000066">
    <property type="protein sequence ID" value="CAA9558941.1"/>
    <property type="molecule type" value="Genomic_DNA"/>
</dbReference>
<protein>
    <submittedName>
        <fullName evidence="2">Uncharacterized protein</fullName>
    </submittedName>
</protein>
<proteinExistence type="predicted"/>
<sequence>MDGDPRPLSWHRPCDKRPKGPVRPAPEALAVISVFAVVGEHHDDPNRLLLLGADGRHYAHDLPDGPTTPVEPDGAWNLDEVQLALEEVGG</sequence>
<dbReference type="AlphaFoldDB" id="A0A6J4UUX7"/>
<reference evidence="2" key="1">
    <citation type="submission" date="2020-02" db="EMBL/GenBank/DDBJ databases">
        <authorList>
            <person name="Meier V. D."/>
        </authorList>
    </citation>
    <scope>NUCLEOTIDE SEQUENCE</scope>
    <source>
        <strain evidence="2">AVDCRST_MAG19</strain>
    </source>
</reference>